<organism evidence="2">
    <name type="scientific">Culex pipiens</name>
    <name type="common">House mosquito</name>
    <dbReference type="NCBI Taxonomy" id="7175"/>
    <lineage>
        <taxon>Eukaryota</taxon>
        <taxon>Metazoa</taxon>
        <taxon>Ecdysozoa</taxon>
        <taxon>Arthropoda</taxon>
        <taxon>Hexapoda</taxon>
        <taxon>Insecta</taxon>
        <taxon>Pterygota</taxon>
        <taxon>Neoptera</taxon>
        <taxon>Endopterygota</taxon>
        <taxon>Diptera</taxon>
        <taxon>Nematocera</taxon>
        <taxon>Culicoidea</taxon>
        <taxon>Culicidae</taxon>
        <taxon>Culicinae</taxon>
        <taxon>Culicini</taxon>
        <taxon>Culex</taxon>
        <taxon>Culex</taxon>
    </lineage>
</organism>
<reference evidence="2" key="1">
    <citation type="submission" date="2021-05" db="EMBL/GenBank/DDBJ databases">
        <authorList>
            <person name="Alioto T."/>
            <person name="Alioto T."/>
            <person name="Gomez Garrido J."/>
        </authorList>
    </citation>
    <scope>NUCLEOTIDE SEQUENCE</scope>
</reference>
<feature type="region of interest" description="Disordered" evidence="1">
    <location>
        <begin position="50"/>
        <end position="99"/>
    </location>
</feature>
<proteinExistence type="predicted"/>
<accession>A0A8D8BUE7</accession>
<evidence type="ECO:0000313" key="2">
    <source>
        <dbReference type="EMBL" id="CAG6481622.1"/>
    </source>
</evidence>
<dbReference type="EMBL" id="HBUE01091157">
    <property type="protein sequence ID" value="CAG6481622.1"/>
    <property type="molecule type" value="Transcribed_RNA"/>
</dbReference>
<protein>
    <submittedName>
        <fullName evidence="2">(northern house mosquito) hypothetical protein</fullName>
    </submittedName>
</protein>
<dbReference type="AlphaFoldDB" id="A0A8D8BUE7"/>
<sequence length="167" mass="18148">MAAMLPSDLGCVRTLRKKGLKLHQGHRDVEEVVPNHQTPVESITQELADSLHSGNGSDAAVRPGMCQDPPEKKLETAVPTPRRRQDHQGHRDVEEVVPNHQTPVESITQELVDSLHSGGGCDSAVRPGMCQEKAADPAADIQISQIAPCKPEKIMTIPYSTLQGREV</sequence>
<evidence type="ECO:0000256" key="1">
    <source>
        <dbReference type="SAM" id="MobiDB-lite"/>
    </source>
</evidence>
<name>A0A8D8BUE7_CULPI</name>